<comment type="caution">
    <text evidence="1">The sequence shown here is derived from an EMBL/GenBank/DDBJ whole genome shotgun (WGS) entry which is preliminary data.</text>
</comment>
<gene>
    <name evidence="1" type="ORF">GCM10009755_07440</name>
</gene>
<evidence type="ECO:0000313" key="2">
    <source>
        <dbReference type="Proteomes" id="UP001500755"/>
    </source>
</evidence>
<organism evidence="1 2">
    <name type="scientific">Brevibacterium samyangense</name>
    <dbReference type="NCBI Taxonomy" id="366888"/>
    <lineage>
        <taxon>Bacteria</taxon>
        <taxon>Bacillati</taxon>
        <taxon>Actinomycetota</taxon>
        <taxon>Actinomycetes</taxon>
        <taxon>Micrococcales</taxon>
        <taxon>Brevibacteriaceae</taxon>
        <taxon>Brevibacterium</taxon>
    </lineage>
</organism>
<proteinExistence type="predicted"/>
<keyword evidence="2" id="KW-1185">Reference proteome</keyword>
<dbReference type="EMBL" id="BAAANO010000007">
    <property type="protein sequence ID" value="GAA2001533.1"/>
    <property type="molecule type" value="Genomic_DNA"/>
</dbReference>
<name>A0ABN2T9J9_9MICO</name>
<sequence length="173" mass="17864">MSVGWAGAATSVPASLGDNGRMTRAKSLRVYVPVLHRDLDEVLTGTREVTGFGPDRNARALTGEALEEAEWFALDVAAGSIAGPAAQARSPRCVVACDAPGDLAATALVDGVEAVGPFALTAAEVVSFHVDDPAVTDGLPEDPATAADVLAAEALLWFDATELETVRELHAQN</sequence>
<dbReference type="Proteomes" id="UP001500755">
    <property type="component" value="Unassembled WGS sequence"/>
</dbReference>
<accession>A0ABN2T9J9</accession>
<reference evidence="1 2" key="1">
    <citation type="journal article" date="2019" name="Int. J. Syst. Evol. Microbiol.">
        <title>The Global Catalogue of Microorganisms (GCM) 10K type strain sequencing project: providing services to taxonomists for standard genome sequencing and annotation.</title>
        <authorList>
            <consortium name="The Broad Institute Genomics Platform"/>
            <consortium name="The Broad Institute Genome Sequencing Center for Infectious Disease"/>
            <person name="Wu L."/>
            <person name="Ma J."/>
        </authorList>
    </citation>
    <scope>NUCLEOTIDE SEQUENCE [LARGE SCALE GENOMIC DNA]</scope>
    <source>
        <strain evidence="1 2">JCM 14546</strain>
    </source>
</reference>
<evidence type="ECO:0000313" key="1">
    <source>
        <dbReference type="EMBL" id="GAA2001533.1"/>
    </source>
</evidence>
<dbReference type="Pfam" id="PF21853">
    <property type="entry name" value="DUF6912"/>
    <property type="match status" value="1"/>
</dbReference>
<dbReference type="InterPro" id="IPR054206">
    <property type="entry name" value="DUF6912"/>
</dbReference>
<protein>
    <submittedName>
        <fullName evidence="1">Uncharacterized protein</fullName>
    </submittedName>
</protein>